<proteinExistence type="predicted"/>
<gene>
    <name evidence="1" type="ORF">RPERSI_LOCUS2190</name>
</gene>
<name>A0ACA9L3T7_9GLOM</name>
<dbReference type="Proteomes" id="UP000789920">
    <property type="component" value="Unassembled WGS sequence"/>
</dbReference>
<organism evidence="1 2">
    <name type="scientific">Racocetra persica</name>
    <dbReference type="NCBI Taxonomy" id="160502"/>
    <lineage>
        <taxon>Eukaryota</taxon>
        <taxon>Fungi</taxon>
        <taxon>Fungi incertae sedis</taxon>
        <taxon>Mucoromycota</taxon>
        <taxon>Glomeromycotina</taxon>
        <taxon>Glomeromycetes</taxon>
        <taxon>Diversisporales</taxon>
        <taxon>Gigasporaceae</taxon>
        <taxon>Racocetra</taxon>
    </lineage>
</organism>
<feature type="non-terminal residue" evidence="1">
    <location>
        <position position="304"/>
    </location>
</feature>
<evidence type="ECO:0000313" key="2">
    <source>
        <dbReference type="Proteomes" id="UP000789920"/>
    </source>
</evidence>
<keyword evidence="2" id="KW-1185">Reference proteome</keyword>
<sequence>MQNDAGKHCEIKNENANEDIATNYLREWQRQVTNILSLSQILKLDAINFKRKPDPDNQEPVDDIINTNKIQPELDLDNLEIYFPKNLLIVVDSPIMALCCDVIQNDFFAKWNIRYLMNNYKDAINVLRNPNFELLQFVTVALLKEFINCRWSSLESVQNTETEHLMFIDKIKSIDEVINDLAIERQYHLIRSLNYIFSVVYMSKDSHCMELNVFVNYHPYYCTSFLHSSSSPPLAAYLQTSSACKDTYILTSHVDKNHRANSSNTRLDVQAINRSVEIVTKLCYVYESIESRKYIDYRLRDLTP</sequence>
<evidence type="ECO:0000313" key="1">
    <source>
        <dbReference type="EMBL" id="CAG8509424.1"/>
    </source>
</evidence>
<accession>A0ACA9L3T7</accession>
<dbReference type="EMBL" id="CAJVQC010002323">
    <property type="protein sequence ID" value="CAG8509424.1"/>
    <property type="molecule type" value="Genomic_DNA"/>
</dbReference>
<reference evidence="1" key="1">
    <citation type="submission" date="2021-06" db="EMBL/GenBank/DDBJ databases">
        <authorList>
            <person name="Kallberg Y."/>
            <person name="Tangrot J."/>
            <person name="Rosling A."/>
        </authorList>
    </citation>
    <scope>NUCLEOTIDE SEQUENCE</scope>
    <source>
        <strain evidence="1">MA461A</strain>
    </source>
</reference>
<protein>
    <submittedName>
        <fullName evidence="1">15302_t:CDS:1</fullName>
    </submittedName>
</protein>
<comment type="caution">
    <text evidence="1">The sequence shown here is derived from an EMBL/GenBank/DDBJ whole genome shotgun (WGS) entry which is preliminary data.</text>
</comment>